<dbReference type="InterPro" id="IPR012349">
    <property type="entry name" value="Split_barrel_FMN-bd"/>
</dbReference>
<dbReference type="InterPro" id="IPR017900">
    <property type="entry name" value="4Fe4S_Fe_S_CS"/>
</dbReference>
<dbReference type="InterPro" id="IPR011576">
    <property type="entry name" value="Pyridox_Oxase_N"/>
</dbReference>
<dbReference type="Gene3D" id="2.30.110.10">
    <property type="entry name" value="Electron Transport, Fmn-binding Protein, Chain A"/>
    <property type="match status" value="1"/>
</dbReference>
<dbReference type="AlphaFoldDB" id="A0AA37JJZ8"/>
<dbReference type="GO" id="GO:0051539">
    <property type="term" value="F:4 iron, 4 sulfur cluster binding"/>
    <property type="evidence" value="ECO:0007669"/>
    <property type="project" value="UniProtKB-KW"/>
</dbReference>
<gene>
    <name evidence="9" type="ORF">CE91St55_44440</name>
</gene>
<feature type="domain" description="4Fe-4S ferredoxin-type" evidence="8">
    <location>
        <begin position="182"/>
        <end position="211"/>
    </location>
</feature>
<feature type="domain" description="4Fe-4S ferredoxin-type" evidence="8">
    <location>
        <begin position="154"/>
        <end position="178"/>
    </location>
</feature>
<keyword evidence="7" id="KW-0411">Iron-sulfur</keyword>
<organism evidence="9 10">
    <name type="scientific">Hungatella hathewayi</name>
    <dbReference type="NCBI Taxonomy" id="154046"/>
    <lineage>
        <taxon>Bacteria</taxon>
        <taxon>Bacillati</taxon>
        <taxon>Bacillota</taxon>
        <taxon>Clostridia</taxon>
        <taxon>Lachnospirales</taxon>
        <taxon>Lachnospiraceae</taxon>
        <taxon>Hungatella</taxon>
    </lineage>
</organism>
<reference evidence="9" key="1">
    <citation type="submission" date="2022-01" db="EMBL/GenBank/DDBJ databases">
        <title>Novel bile acid biosynthetic pathways are enriched in the microbiome of centenarians.</title>
        <authorList>
            <person name="Sato Y."/>
            <person name="Atarashi K."/>
            <person name="Plichta R.D."/>
            <person name="Arai Y."/>
            <person name="Sasajima S."/>
            <person name="Kearney M.S."/>
            <person name="Suda W."/>
            <person name="Takeshita K."/>
            <person name="Sasaki T."/>
            <person name="Okamoto S."/>
            <person name="Skelly N.A."/>
            <person name="Okamura Y."/>
            <person name="Vlamakis H."/>
            <person name="Li Y."/>
            <person name="Tanoue T."/>
            <person name="Takei H."/>
            <person name="Nittono H."/>
            <person name="Narushima S."/>
            <person name="Irie J."/>
            <person name="Itoh H."/>
            <person name="Moriya K."/>
            <person name="Sugiura Y."/>
            <person name="Suematsu M."/>
            <person name="Moritoki N."/>
            <person name="Shibata S."/>
            <person name="Littman R.D."/>
            <person name="Fischbach A.M."/>
            <person name="Uwamino Y."/>
            <person name="Inoue T."/>
            <person name="Honda A."/>
            <person name="Hattori M."/>
            <person name="Murai T."/>
            <person name="Xavier J.R."/>
            <person name="Hirose N."/>
            <person name="Honda K."/>
        </authorList>
    </citation>
    <scope>NUCLEOTIDE SEQUENCE</scope>
    <source>
        <strain evidence="9">CE91-St55</strain>
    </source>
</reference>
<dbReference type="GO" id="GO:0046872">
    <property type="term" value="F:metal ion binding"/>
    <property type="evidence" value="ECO:0007669"/>
    <property type="project" value="UniProtKB-KW"/>
</dbReference>
<evidence type="ECO:0000313" key="10">
    <source>
        <dbReference type="Proteomes" id="UP001055091"/>
    </source>
</evidence>
<comment type="caution">
    <text evidence="9">The sequence shown here is derived from an EMBL/GenBank/DDBJ whole genome shotgun (WGS) entry which is preliminary data.</text>
</comment>
<name>A0AA37JJZ8_9FIRM</name>
<evidence type="ECO:0000256" key="5">
    <source>
        <dbReference type="ARBA" id="ARBA00022723"/>
    </source>
</evidence>
<evidence type="ECO:0000313" key="9">
    <source>
        <dbReference type="EMBL" id="GKH02463.1"/>
    </source>
</evidence>
<accession>A0AA37JJZ8</accession>
<proteinExistence type="predicted"/>
<dbReference type="PANTHER" id="PTHR24960:SF79">
    <property type="entry name" value="PHOTOSYSTEM I IRON-SULFUR CENTER"/>
    <property type="match status" value="1"/>
</dbReference>
<keyword evidence="6" id="KW-0408">Iron</keyword>
<dbReference type="PROSITE" id="PS51379">
    <property type="entry name" value="4FE4S_FER_2"/>
    <property type="match status" value="2"/>
</dbReference>
<evidence type="ECO:0000256" key="7">
    <source>
        <dbReference type="ARBA" id="ARBA00023014"/>
    </source>
</evidence>
<dbReference type="SUPFAM" id="SSF54862">
    <property type="entry name" value="4Fe-4S ferredoxins"/>
    <property type="match status" value="1"/>
</dbReference>
<dbReference type="EMBL" id="BQNJ01000002">
    <property type="protein sequence ID" value="GKH02463.1"/>
    <property type="molecule type" value="Genomic_DNA"/>
</dbReference>
<dbReference type="SUPFAM" id="SSF50475">
    <property type="entry name" value="FMN-binding split barrel"/>
    <property type="match status" value="1"/>
</dbReference>
<dbReference type="PROSITE" id="PS00198">
    <property type="entry name" value="4FE4S_FER_1"/>
    <property type="match status" value="2"/>
</dbReference>
<dbReference type="Pfam" id="PF12838">
    <property type="entry name" value="Fer4_7"/>
    <property type="match status" value="1"/>
</dbReference>
<keyword evidence="5" id="KW-0479">Metal-binding</keyword>
<dbReference type="InterPro" id="IPR050157">
    <property type="entry name" value="PSI_iron-sulfur_center"/>
</dbReference>
<dbReference type="Gene3D" id="3.30.70.20">
    <property type="match status" value="1"/>
</dbReference>
<comment type="cofactor">
    <cofactor evidence="1">
        <name>[4Fe-4S] cluster</name>
        <dbReference type="ChEBI" id="CHEBI:49883"/>
    </cofactor>
</comment>
<evidence type="ECO:0000256" key="3">
    <source>
        <dbReference type="ARBA" id="ARBA00013529"/>
    </source>
</evidence>
<sequence>MDYQEVVYMNEKAKKYVTMFRQVKIASAATVDAGGHPQSRIINIMIANDDGMYIVTSKGKPFYKQLTATGEIALSAMCPDCQSLKFTGRLRLADKKWVDEVFLQNPGMNEVYPGNSRYILDAFLIYEGSGEWFDLLNYPISRESFSYGGAKEEVSGYFITDDCIGCGQCTESCPQKCIAPGVPCRIDGSHCLRCGLCQEVCPVGAVAERNR</sequence>
<evidence type="ECO:0000259" key="8">
    <source>
        <dbReference type="PROSITE" id="PS51379"/>
    </source>
</evidence>
<protein>
    <recommendedName>
        <fullName evidence="3">Ferredoxin</fullName>
    </recommendedName>
</protein>
<dbReference type="InterPro" id="IPR017896">
    <property type="entry name" value="4Fe4S_Fe-S-bd"/>
</dbReference>
<keyword evidence="4" id="KW-0004">4Fe-4S</keyword>
<evidence type="ECO:0000256" key="1">
    <source>
        <dbReference type="ARBA" id="ARBA00001966"/>
    </source>
</evidence>
<dbReference type="Proteomes" id="UP001055091">
    <property type="component" value="Unassembled WGS sequence"/>
</dbReference>
<dbReference type="PANTHER" id="PTHR24960">
    <property type="entry name" value="PHOTOSYSTEM I IRON-SULFUR CENTER-RELATED"/>
    <property type="match status" value="1"/>
</dbReference>
<evidence type="ECO:0000256" key="4">
    <source>
        <dbReference type="ARBA" id="ARBA00022485"/>
    </source>
</evidence>
<evidence type="ECO:0000256" key="2">
    <source>
        <dbReference type="ARBA" id="ARBA00003532"/>
    </source>
</evidence>
<dbReference type="Pfam" id="PF01243">
    <property type="entry name" value="PNPOx_N"/>
    <property type="match status" value="1"/>
</dbReference>
<evidence type="ECO:0000256" key="6">
    <source>
        <dbReference type="ARBA" id="ARBA00023004"/>
    </source>
</evidence>
<comment type="function">
    <text evidence="2">Ferredoxins are iron-sulfur proteins that transfer electrons in a wide variety of metabolic reactions.</text>
</comment>